<keyword evidence="2" id="KW-1185">Reference proteome</keyword>
<accession>A0ABD1TQ96</accession>
<dbReference type="Proteomes" id="UP001604277">
    <property type="component" value="Unassembled WGS sequence"/>
</dbReference>
<gene>
    <name evidence="1" type="ORF">Fot_28850</name>
</gene>
<reference evidence="2" key="1">
    <citation type="submission" date="2024-07" db="EMBL/GenBank/DDBJ databases">
        <title>Two chromosome-level genome assemblies of Korean endemic species Abeliophyllum distichum and Forsythia ovata (Oleaceae).</title>
        <authorList>
            <person name="Jang H."/>
        </authorList>
    </citation>
    <scope>NUCLEOTIDE SEQUENCE [LARGE SCALE GENOMIC DNA]</scope>
</reference>
<dbReference type="AlphaFoldDB" id="A0ABD1TQ96"/>
<protein>
    <submittedName>
        <fullName evidence="1">Uncharacterized protein</fullName>
    </submittedName>
</protein>
<sequence>MSDSETIGSHGAIDLFKLLNKIVGDHPFFRGSYWLLLNCERSFVNLRDLFRIMGEFVHLLIYMKVCPRRGQQTELSSVGRDDILVDSNAIRGTGTIFSCF</sequence>
<evidence type="ECO:0000313" key="2">
    <source>
        <dbReference type="Proteomes" id="UP001604277"/>
    </source>
</evidence>
<evidence type="ECO:0000313" key="1">
    <source>
        <dbReference type="EMBL" id="KAL2514879.1"/>
    </source>
</evidence>
<proteinExistence type="predicted"/>
<comment type="caution">
    <text evidence="1">The sequence shown here is derived from an EMBL/GenBank/DDBJ whole genome shotgun (WGS) entry which is preliminary data.</text>
</comment>
<name>A0ABD1TQ96_9LAMI</name>
<organism evidence="1 2">
    <name type="scientific">Forsythia ovata</name>
    <dbReference type="NCBI Taxonomy" id="205694"/>
    <lineage>
        <taxon>Eukaryota</taxon>
        <taxon>Viridiplantae</taxon>
        <taxon>Streptophyta</taxon>
        <taxon>Embryophyta</taxon>
        <taxon>Tracheophyta</taxon>
        <taxon>Spermatophyta</taxon>
        <taxon>Magnoliopsida</taxon>
        <taxon>eudicotyledons</taxon>
        <taxon>Gunneridae</taxon>
        <taxon>Pentapetalae</taxon>
        <taxon>asterids</taxon>
        <taxon>lamiids</taxon>
        <taxon>Lamiales</taxon>
        <taxon>Oleaceae</taxon>
        <taxon>Forsythieae</taxon>
        <taxon>Forsythia</taxon>
    </lineage>
</organism>
<dbReference type="EMBL" id="JBFOLJ010000008">
    <property type="protein sequence ID" value="KAL2514879.1"/>
    <property type="molecule type" value="Genomic_DNA"/>
</dbReference>